<proteinExistence type="predicted"/>
<evidence type="ECO:0000256" key="1">
    <source>
        <dbReference type="SAM" id="SignalP"/>
    </source>
</evidence>
<evidence type="ECO:0000313" key="4">
    <source>
        <dbReference type="Proteomes" id="UP001205740"/>
    </source>
</evidence>
<gene>
    <name evidence="3" type="ORF">LX12_001930</name>
</gene>
<keyword evidence="1" id="KW-0732">Signal</keyword>
<feature type="domain" description="SGNH hydrolase-type esterase" evidence="2">
    <location>
        <begin position="38"/>
        <end position="273"/>
    </location>
</feature>
<accession>A0ABT1H2D2</accession>
<evidence type="ECO:0000313" key="3">
    <source>
        <dbReference type="EMBL" id="MCP2160743.1"/>
    </source>
</evidence>
<evidence type="ECO:0000259" key="2">
    <source>
        <dbReference type="Pfam" id="PF13472"/>
    </source>
</evidence>
<comment type="caution">
    <text evidence="3">The sequence shown here is derived from an EMBL/GenBank/DDBJ whole genome shotgun (WGS) entry which is preliminary data.</text>
</comment>
<protein>
    <submittedName>
        <fullName evidence="3">GDSL-like Lipase/Acylhydrolase family protein</fullName>
    </submittedName>
</protein>
<name>A0ABT1H2D2_9NOCA</name>
<reference evidence="3 4" key="1">
    <citation type="submission" date="2022-06" db="EMBL/GenBank/DDBJ databases">
        <title>Genomic Encyclopedia of Archaeal and Bacterial Type Strains, Phase II (KMG-II): from individual species to whole genera.</title>
        <authorList>
            <person name="Goeker M."/>
        </authorList>
    </citation>
    <scope>NUCLEOTIDE SEQUENCE [LARGE SCALE GENOMIC DNA]</scope>
    <source>
        <strain evidence="3 4">DSM 45037</strain>
    </source>
</reference>
<feature type="signal peptide" evidence="1">
    <location>
        <begin position="1"/>
        <end position="23"/>
    </location>
</feature>
<dbReference type="PANTHER" id="PTHR37981:SF1">
    <property type="entry name" value="SGNH HYDROLASE-TYPE ESTERASE DOMAIN-CONTAINING PROTEIN"/>
    <property type="match status" value="1"/>
</dbReference>
<dbReference type="PANTHER" id="PTHR37981">
    <property type="entry name" value="LIPASE 2"/>
    <property type="match status" value="1"/>
</dbReference>
<dbReference type="InterPro" id="IPR037460">
    <property type="entry name" value="SEST-like"/>
</dbReference>
<sequence>MLLAVIAVLVGHLAAASATPLPADPASAPTSSSVHYVALGDSRAAGLTTTSQAAGDGCGRTDAGYPVLVARALRVASFTTVACGGAVTADVVDRGQSTSDGRRVPVQTAAVRPDTSLVTLSIGGNDIRWFGIVSRCMETTPGRDRDCRADPGLPGLVAERLATLSTRLDHVLRQIRAHAPAARILVVGHGGYFGPRGCAGAAPFSDPDAPVIADFFRQLDGVYQAAALRAGAGFVDVGAAAVGHDACAPDGQRWFTGVRAADGVPSTHPTPTGSDGIARAVVATLALSLT</sequence>
<dbReference type="Proteomes" id="UP001205740">
    <property type="component" value="Unassembled WGS sequence"/>
</dbReference>
<dbReference type="InterPro" id="IPR013830">
    <property type="entry name" value="SGNH_hydro"/>
</dbReference>
<dbReference type="EMBL" id="JAMTCG010000003">
    <property type="protein sequence ID" value="MCP2160743.1"/>
    <property type="molecule type" value="Genomic_DNA"/>
</dbReference>
<organism evidence="3 4">
    <name type="scientific">Williamsia serinedens</name>
    <dbReference type="NCBI Taxonomy" id="391736"/>
    <lineage>
        <taxon>Bacteria</taxon>
        <taxon>Bacillati</taxon>
        <taxon>Actinomycetota</taxon>
        <taxon>Actinomycetes</taxon>
        <taxon>Mycobacteriales</taxon>
        <taxon>Nocardiaceae</taxon>
        <taxon>Williamsia</taxon>
    </lineage>
</organism>
<keyword evidence="4" id="KW-1185">Reference proteome</keyword>
<dbReference type="SUPFAM" id="SSF52266">
    <property type="entry name" value="SGNH hydrolase"/>
    <property type="match status" value="1"/>
</dbReference>
<feature type="chain" id="PRO_5045995621" evidence="1">
    <location>
        <begin position="24"/>
        <end position="290"/>
    </location>
</feature>
<dbReference type="CDD" id="cd01823">
    <property type="entry name" value="SEST_like"/>
    <property type="match status" value="1"/>
</dbReference>
<dbReference type="Pfam" id="PF13472">
    <property type="entry name" value="Lipase_GDSL_2"/>
    <property type="match status" value="1"/>
</dbReference>
<dbReference type="InterPro" id="IPR036514">
    <property type="entry name" value="SGNH_hydro_sf"/>
</dbReference>
<dbReference type="Gene3D" id="3.40.50.1110">
    <property type="entry name" value="SGNH hydrolase"/>
    <property type="match status" value="1"/>
</dbReference>